<dbReference type="OrthoDB" id="112749at2759"/>
<dbReference type="EMBL" id="CAMAPE010000038">
    <property type="protein sequence ID" value="CAH9101413.1"/>
    <property type="molecule type" value="Genomic_DNA"/>
</dbReference>
<dbReference type="SUPFAM" id="SSF88697">
    <property type="entry name" value="PUA domain-like"/>
    <property type="match status" value="1"/>
</dbReference>
<dbReference type="Gene3D" id="2.30.130.30">
    <property type="entry name" value="Hypothetical protein"/>
    <property type="match status" value="1"/>
</dbReference>
<evidence type="ECO:0000313" key="3">
    <source>
        <dbReference type="EMBL" id="CAH9101413.1"/>
    </source>
</evidence>
<organism evidence="3 4">
    <name type="scientific">Cuscuta europaea</name>
    <name type="common">European dodder</name>
    <dbReference type="NCBI Taxonomy" id="41803"/>
    <lineage>
        <taxon>Eukaryota</taxon>
        <taxon>Viridiplantae</taxon>
        <taxon>Streptophyta</taxon>
        <taxon>Embryophyta</taxon>
        <taxon>Tracheophyta</taxon>
        <taxon>Spermatophyta</taxon>
        <taxon>Magnoliopsida</taxon>
        <taxon>eudicotyledons</taxon>
        <taxon>Gunneridae</taxon>
        <taxon>Pentapetalae</taxon>
        <taxon>asterids</taxon>
        <taxon>lamiids</taxon>
        <taxon>Solanales</taxon>
        <taxon>Convolvulaceae</taxon>
        <taxon>Cuscuteae</taxon>
        <taxon>Cuscuta</taxon>
        <taxon>Cuscuta subgen. Cuscuta</taxon>
    </lineage>
</organism>
<dbReference type="Pfam" id="PF04266">
    <property type="entry name" value="ASCH"/>
    <property type="match status" value="1"/>
</dbReference>
<proteinExistence type="predicted"/>
<sequence>MDNEKNSSESLKEPPSPGRPPIELQQCIEELLRYTIASSVAGNLEADIGLSDDFCANLLNEDSSNSTAPLYQTLAASIYRLISSESISRSDSDAMVMNKTCSLKQEEEEFDFKLVREKGCELLNMLETTDFELHVQEPFFSHLKSGEKTIEGRCATDHYKKIEVGASILFNKCLLLQVQDLHYYASFREMLEAEPLYKVLPGVETIEEGIQVYRNFYSEEKEMSNGVLAICIKKPMWQPYLAMASIISDLSLGGLQSLLDVAHRSEQC</sequence>
<protein>
    <recommendedName>
        <fullName evidence="2">ASCH domain-containing protein</fullName>
    </recommendedName>
</protein>
<feature type="domain" description="ASCH" evidence="2">
    <location>
        <begin position="133"/>
        <end position="236"/>
    </location>
</feature>
<dbReference type="PANTHER" id="PTHR34204:SF2">
    <property type="entry name" value="RNA-BINDING ASCH DOMAIN PROTEIN"/>
    <property type="match status" value="1"/>
</dbReference>
<name>A0A9P1EFZ6_CUSEU</name>
<dbReference type="AlphaFoldDB" id="A0A9P1EFZ6"/>
<accession>A0A9P1EFZ6</accession>
<feature type="region of interest" description="Disordered" evidence="1">
    <location>
        <begin position="1"/>
        <end position="22"/>
    </location>
</feature>
<dbReference type="InterPro" id="IPR015947">
    <property type="entry name" value="PUA-like_sf"/>
</dbReference>
<reference evidence="3" key="1">
    <citation type="submission" date="2022-07" db="EMBL/GenBank/DDBJ databases">
        <authorList>
            <person name="Macas J."/>
            <person name="Novak P."/>
            <person name="Neumann P."/>
        </authorList>
    </citation>
    <scope>NUCLEOTIDE SEQUENCE</scope>
</reference>
<dbReference type="CDD" id="cd06555">
    <property type="entry name" value="ASCH_PF0470_like"/>
    <property type="match status" value="1"/>
</dbReference>
<dbReference type="PANTHER" id="PTHR34204">
    <property type="entry name" value="RNA-BINDING ASCH DOMAIN PROTEIN"/>
    <property type="match status" value="1"/>
</dbReference>
<evidence type="ECO:0000259" key="2">
    <source>
        <dbReference type="SMART" id="SM01022"/>
    </source>
</evidence>
<comment type="caution">
    <text evidence="3">The sequence shown here is derived from an EMBL/GenBank/DDBJ whole genome shotgun (WGS) entry which is preliminary data.</text>
</comment>
<dbReference type="InterPro" id="IPR007374">
    <property type="entry name" value="ASCH_domain"/>
</dbReference>
<keyword evidence="4" id="KW-1185">Reference proteome</keyword>
<feature type="compositionally biased region" description="Basic and acidic residues" evidence="1">
    <location>
        <begin position="1"/>
        <end position="12"/>
    </location>
</feature>
<dbReference type="SMART" id="SM01022">
    <property type="entry name" value="ASCH"/>
    <property type="match status" value="1"/>
</dbReference>
<evidence type="ECO:0000313" key="4">
    <source>
        <dbReference type="Proteomes" id="UP001152484"/>
    </source>
</evidence>
<evidence type="ECO:0000256" key="1">
    <source>
        <dbReference type="SAM" id="MobiDB-lite"/>
    </source>
</evidence>
<dbReference type="Proteomes" id="UP001152484">
    <property type="component" value="Unassembled WGS sequence"/>
</dbReference>
<gene>
    <name evidence="3" type="ORF">CEURO_LOCUS15374</name>
</gene>